<dbReference type="AlphaFoldDB" id="A0A4V3C7A8"/>
<proteinExistence type="predicted"/>
<dbReference type="EMBL" id="SNWR01000001">
    <property type="protein sequence ID" value="TDO36898.1"/>
    <property type="molecule type" value="Genomic_DNA"/>
</dbReference>
<reference evidence="1 2" key="1">
    <citation type="submission" date="2019-03" db="EMBL/GenBank/DDBJ databases">
        <title>Sequencing the genomes of 1000 actinobacteria strains.</title>
        <authorList>
            <person name="Klenk H.-P."/>
        </authorList>
    </citation>
    <scope>NUCLEOTIDE SEQUENCE [LARGE SCALE GENOMIC DNA]</scope>
    <source>
        <strain evidence="1 2">DSM 43805</strain>
    </source>
</reference>
<sequence length="163" mass="17683">MIREPEEGWWRAQADLDEGHGGDATTTVAVLRDHDAGIDAVMARLAELAADDELLVVCERASCIRPGHDAVVTRLRGRLPRRDVFGLEVGGPGMETRRQAVTLKRALDAGSLPVVFTAPGVLHDVTAEISSLVRADRVLRVFGTGGGAELYQVWRRHPEPSVT</sequence>
<name>A0A4V3C7A8_9ACTN</name>
<accession>A0A4V3C7A8</accession>
<evidence type="ECO:0000313" key="1">
    <source>
        <dbReference type="EMBL" id="TDO36898.1"/>
    </source>
</evidence>
<comment type="caution">
    <text evidence="1">The sequence shown here is derived from an EMBL/GenBank/DDBJ whole genome shotgun (WGS) entry which is preliminary data.</text>
</comment>
<dbReference type="OrthoDB" id="3295371at2"/>
<dbReference type="RefSeq" id="WP_133871593.1">
    <property type="nucleotide sequence ID" value="NZ_BOMD01000071.1"/>
</dbReference>
<gene>
    <name evidence="1" type="ORF">C8E87_0485</name>
</gene>
<protein>
    <submittedName>
        <fullName evidence="1">Uncharacterized protein</fullName>
    </submittedName>
</protein>
<evidence type="ECO:0000313" key="2">
    <source>
        <dbReference type="Proteomes" id="UP000294901"/>
    </source>
</evidence>
<organism evidence="1 2">
    <name type="scientific">Paractinoplanes brasiliensis</name>
    <dbReference type="NCBI Taxonomy" id="52695"/>
    <lineage>
        <taxon>Bacteria</taxon>
        <taxon>Bacillati</taxon>
        <taxon>Actinomycetota</taxon>
        <taxon>Actinomycetes</taxon>
        <taxon>Micromonosporales</taxon>
        <taxon>Micromonosporaceae</taxon>
        <taxon>Paractinoplanes</taxon>
    </lineage>
</organism>
<dbReference type="Proteomes" id="UP000294901">
    <property type="component" value="Unassembled WGS sequence"/>
</dbReference>
<keyword evidence="2" id="KW-1185">Reference proteome</keyword>